<dbReference type="InParanoid" id="D7U667"/>
<sequence>MNVVPKISHNPSCPWNFVQIPKNHKKPNLACIDALISSNFLN</sequence>
<keyword evidence="2" id="KW-1185">Reference proteome</keyword>
<reference evidence="2" key="1">
    <citation type="journal article" date="2007" name="Nature">
        <title>The grapevine genome sequence suggests ancestral hexaploidization in major angiosperm phyla.</title>
        <authorList>
            <consortium name="The French-Italian Public Consortium for Grapevine Genome Characterization."/>
            <person name="Jaillon O."/>
            <person name="Aury J.-M."/>
            <person name="Noel B."/>
            <person name="Policriti A."/>
            <person name="Clepet C."/>
            <person name="Casagrande A."/>
            <person name="Choisne N."/>
            <person name="Aubourg S."/>
            <person name="Vitulo N."/>
            <person name="Jubin C."/>
            <person name="Vezzi A."/>
            <person name="Legeai F."/>
            <person name="Hugueney P."/>
            <person name="Dasilva C."/>
            <person name="Horner D."/>
            <person name="Mica E."/>
            <person name="Jublot D."/>
            <person name="Poulain J."/>
            <person name="Bruyere C."/>
            <person name="Billault A."/>
            <person name="Segurens B."/>
            <person name="Gouyvenoux M."/>
            <person name="Ugarte E."/>
            <person name="Cattonaro F."/>
            <person name="Anthouard V."/>
            <person name="Vico V."/>
            <person name="Del Fabbro C."/>
            <person name="Alaux M."/>
            <person name="Di Gaspero G."/>
            <person name="Dumas V."/>
            <person name="Felice N."/>
            <person name="Paillard S."/>
            <person name="Juman I."/>
            <person name="Moroldo M."/>
            <person name="Scalabrin S."/>
            <person name="Canaguier A."/>
            <person name="Le Clainche I."/>
            <person name="Malacrida G."/>
            <person name="Durand E."/>
            <person name="Pesole G."/>
            <person name="Laucou V."/>
            <person name="Chatelet P."/>
            <person name="Merdinoglu D."/>
            <person name="Delledonne M."/>
            <person name="Pezzotti M."/>
            <person name="Lecharny A."/>
            <person name="Scarpelli C."/>
            <person name="Artiguenave F."/>
            <person name="Pe M.E."/>
            <person name="Valle G."/>
            <person name="Morgante M."/>
            <person name="Caboche M."/>
            <person name="Adam-Blondon A.-F."/>
            <person name="Weissenbach J."/>
            <person name="Quetier F."/>
            <person name="Wincker P."/>
        </authorList>
    </citation>
    <scope>NUCLEOTIDE SEQUENCE [LARGE SCALE GENOMIC DNA]</scope>
    <source>
        <strain evidence="2">cv. Pinot noir / PN40024</strain>
    </source>
</reference>
<organism evidence="1 2">
    <name type="scientific">Vitis vinifera</name>
    <name type="common">Grape</name>
    <dbReference type="NCBI Taxonomy" id="29760"/>
    <lineage>
        <taxon>Eukaryota</taxon>
        <taxon>Viridiplantae</taxon>
        <taxon>Streptophyta</taxon>
        <taxon>Embryophyta</taxon>
        <taxon>Tracheophyta</taxon>
        <taxon>Spermatophyta</taxon>
        <taxon>Magnoliopsida</taxon>
        <taxon>eudicotyledons</taxon>
        <taxon>Gunneridae</taxon>
        <taxon>Pentapetalae</taxon>
        <taxon>rosids</taxon>
        <taxon>Vitales</taxon>
        <taxon>Vitaceae</taxon>
        <taxon>Viteae</taxon>
        <taxon>Vitis</taxon>
    </lineage>
</organism>
<evidence type="ECO:0000313" key="1">
    <source>
        <dbReference type="EMBL" id="CBI38236.3"/>
    </source>
</evidence>
<dbReference type="EMBL" id="FN596515">
    <property type="protein sequence ID" value="CBI38236.3"/>
    <property type="molecule type" value="Genomic_DNA"/>
</dbReference>
<evidence type="ECO:0000313" key="2">
    <source>
        <dbReference type="Proteomes" id="UP000009183"/>
    </source>
</evidence>
<name>D7U667_VITVI</name>
<dbReference type="AlphaFoldDB" id="D7U667"/>
<dbReference type="HOGENOM" id="CLU_3261588_0_0_1"/>
<dbReference type="Proteomes" id="UP000009183">
    <property type="component" value="Chromosome 3, unordered"/>
</dbReference>
<proteinExistence type="predicted"/>
<protein>
    <submittedName>
        <fullName evidence="1">Uncharacterized protein</fullName>
    </submittedName>
</protein>
<accession>D7U667</accession>
<dbReference type="PaxDb" id="29760-VIT_03s0038g00810.t01"/>
<gene>
    <name evidence="1" type="ordered locus">VIT_03s0038g00810</name>
</gene>